<dbReference type="KEGG" id="lmq:LMM7_1713"/>
<proteinExistence type="inferred from homology"/>
<dbReference type="PATRIC" id="fig|1030009.3.peg.1701"/>
<dbReference type="RefSeq" id="WP_003729656.1">
    <property type="nucleotide sequence ID" value="NC_017537.1"/>
</dbReference>
<comment type="similarity">
    <text evidence="1">Belongs to the Nudix hydrolase family.</text>
</comment>
<protein>
    <recommendedName>
        <fullName evidence="2">Nudix hydrolase domain-containing protein</fullName>
    </recommendedName>
</protein>
<dbReference type="Pfam" id="PF00293">
    <property type="entry name" value="NUDIX"/>
    <property type="match status" value="1"/>
</dbReference>
<dbReference type="EMBL" id="CP002816">
    <property type="protein sequence ID" value="AEH92718.1"/>
    <property type="molecule type" value="Genomic_DNA"/>
</dbReference>
<evidence type="ECO:0000313" key="4">
    <source>
        <dbReference type="Proteomes" id="UP000000486"/>
    </source>
</evidence>
<evidence type="ECO:0000313" key="3">
    <source>
        <dbReference type="EMBL" id="AEH92718.1"/>
    </source>
</evidence>
<dbReference type="PANTHER" id="PTHR43736">
    <property type="entry name" value="ADP-RIBOSE PYROPHOSPHATASE"/>
    <property type="match status" value="1"/>
</dbReference>
<name>A0A0E0UXA1_LISMM</name>
<evidence type="ECO:0000256" key="1">
    <source>
        <dbReference type="ARBA" id="ARBA00005582"/>
    </source>
</evidence>
<dbReference type="Gene3D" id="3.90.79.10">
    <property type="entry name" value="Nucleoside Triphosphate Pyrophosphohydrolase"/>
    <property type="match status" value="1"/>
</dbReference>
<feature type="domain" description="Nudix hydrolase" evidence="2">
    <location>
        <begin position="3"/>
        <end position="129"/>
    </location>
</feature>
<gene>
    <name evidence="3" type="ordered locus">LMM7_1713</name>
</gene>
<dbReference type="InterPro" id="IPR015797">
    <property type="entry name" value="NUDIX_hydrolase-like_dom_sf"/>
</dbReference>
<dbReference type="PROSITE" id="PS51462">
    <property type="entry name" value="NUDIX"/>
    <property type="match status" value="1"/>
</dbReference>
<dbReference type="HOGENOM" id="CLU_037162_19_3_9"/>
<dbReference type="AlphaFoldDB" id="A0A0E0UXA1"/>
<dbReference type="CDD" id="cd04699">
    <property type="entry name" value="NUDIX_MutT_Nudt1"/>
    <property type="match status" value="1"/>
</dbReference>
<dbReference type="SUPFAM" id="SSF55811">
    <property type="entry name" value="Nudix"/>
    <property type="match status" value="1"/>
</dbReference>
<dbReference type="InterPro" id="IPR000086">
    <property type="entry name" value="NUDIX_hydrolase_dom"/>
</dbReference>
<organism evidence="3 4">
    <name type="scientific">Listeria monocytogenes serotype 4a (strain M7)</name>
    <dbReference type="NCBI Taxonomy" id="1030009"/>
    <lineage>
        <taxon>Bacteria</taxon>
        <taxon>Bacillati</taxon>
        <taxon>Bacillota</taxon>
        <taxon>Bacilli</taxon>
        <taxon>Bacillales</taxon>
        <taxon>Listeriaceae</taxon>
        <taxon>Listeria</taxon>
    </lineage>
</organism>
<sequence>MKPIYPAVKAVIVKDGKFLALKKKGVEGEVFELPGGRMNYGETHGEALFREVYEETKLQVQPFILYDTWEFFHEDFQITGVIYLVEMPEGGEIELSDEHEEYRFLPLEKESLNVIDIVFSSRMERWDFEAIKGFMRK</sequence>
<accession>A0A0E0UXA1</accession>
<evidence type="ECO:0000259" key="2">
    <source>
        <dbReference type="PROSITE" id="PS51462"/>
    </source>
</evidence>
<dbReference type="Proteomes" id="UP000000486">
    <property type="component" value="Chromosome"/>
</dbReference>
<reference evidence="3 4" key="1">
    <citation type="journal article" date="2011" name="J. Bacteriol.">
        <title>Genome sequence of the nonpathogenic Listeria monocytogenes serovar 4a strain M7.</title>
        <authorList>
            <person name="Chen J."/>
            <person name="Xia Y."/>
            <person name="Cheng C."/>
            <person name="Fang C."/>
            <person name="Shan Y."/>
            <person name="Jin G."/>
            <person name="Fang W."/>
        </authorList>
    </citation>
    <scope>NUCLEOTIDE SEQUENCE [LARGE SCALE GENOMIC DNA]</scope>
    <source>
        <strain evidence="3 4">M7</strain>
    </source>
</reference>
<dbReference type="PANTHER" id="PTHR43736:SF1">
    <property type="entry name" value="DIHYDRONEOPTERIN TRIPHOSPHATE DIPHOSPHATASE"/>
    <property type="match status" value="1"/>
</dbReference>